<comment type="caution">
    <text evidence="2">The sequence shown here is derived from an EMBL/GenBank/DDBJ whole genome shotgun (WGS) entry which is preliminary data.</text>
</comment>
<gene>
    <name evidence="2" type="ORF">GCM10011498_34530</name>
</gene>
<keyword evidence="3" id="KW-1185">Reference proteome</keyword>
<name>A0A916R2N5_9RHOB</name>
<evidence type="ECO:0000259" key="1">
    <source>
        <dbReference type="Pfam" id="PF10026"/>
    </source>
</evidence>
<evidence type="ECO:0000313" key="3">
    <source>
        <dbReference type="Proteomes" id="UP000628017"/>
    </source>
</evidence>
<evidence type="ECO:0000313" key="2">
    <source>
        <dbReference type="EMBL" id="GGA30450.1"/>
    </source>
</evidence>
<dbReference type="InterPro" id="IPR018728">
    <property type="entry name" value="DUF2268"/>
</dbReference>
<dbReference type="EMBL" id="BMKA01000007">
    <property type="protein sequence ID" value="GGA30450.1"/>
    <property type="molecule type" value="Genomic_DNA"/>
</dbReference>
<reference evidence="2" key="2">
    <citation type="submission" date="2020-09" db="EMBL/GenBank/DDBJ databases">
        <authorList>
            <person name="Sun Q."/>
            <person name="Zhou Y."/>
        </authorList>
    </citation>
    <scope>NUCLEOTIDE SEQUENCE</scope>
    <source>
        <strain evidence="2">CGMCC 1.15880</strain>
    </source>
</reference>
<dbReference type="AlphaFoldDB" id="A0A916R2N5"/>
<organism evidence="2 3">
    <name type="scientific">Neptunicoccus cionae</name>
    <dbReference type="NCBI Taxonomy" id="2035344"/>
    <lineage>
        <taxon>Bacteria</taxon>
        <taxon>Pseudomonadati</taxon>
        <taxon>Pseudomonadota</taxon>
        <taxon>Alphaproteobacteria</taxon>
        <taxon>Rhodobacterales</taxon>
        <taxon>Paracoccaceae</taxon>
        <taxon>Neptunicoccus</taxon>
    </lineage>
</organism>
<sequence length="220" mass="24384">MSNWTLHWLDATGDLSAWKDRITGQINDAYGLMSPFVRPSQMDVLIERGNETVTPETGMSAHVTRPNLSTLIFDPYNENFADTLTNGLVQRQMVKTAHLAMRAAGPGYGFTLGGAMVSEGLAAQFVRLVFDSPREPWDCAFDDDELVKLWPDQRTMMSTKFDHSEWFSGAGAYPRWLGYTMGARIVENWLLSGADLTPERLINVPAPKVLNAVAAQALVS</sequence>
<dbReference type="Pfam" id="PF10026">
    <property type="entry name" value="DUF2268"/>
    <property type="match status" value="1"/>
</dbReference>
<protein>
    <recommendedName>
        <fullName evidence="1">DUF2268 domain-containing protein</fullName>
    </recommendedName>
</protein>
<dbReference type="RefSeq" id="WP_188678286.1">
    <property type="nucleotide sequence ID" value="NZ_BMKA01000007.1"/>
</dbReference>
<dbReference type="Proteomes" id="UP000628017">
    <property type="component" value="Unassembled WGS sequence"/>
</dbReference>
<feature type="domain" description="DUF2268" evidence="1">
    <location>
        <begin position="45"/>
        <end position="210"/>
    </location>
</feature>
<proteinExistence type="predicted"/>
<reference evidence="2" key="1">
    <citation type="journal article" date="2014" name="Int. J. Syst. Evol. Microbiol.">
        <title>Complete genome sequence of Corynebacterium casei LMG S-19264T (=DSM 44701T), isolated from a smear-ripened cheese.</title>
        <authorList>
            <consortium name="US DOE Joint Genome Institute (JGI-PGF)"/>
            <person name="Walter F."/>
            <person name="Albersmeier A."/>
            <person name="Kalinowski J."/>
            <person name="Ruckert C."/>
        </authorList>
    </citation>
    <scope>NUCLEOTIDE SEQUENCE</scope>
    <source>
        <strain evidence="2">CGMCC 1.15880</strain>
    </source>
</reference>
<accession>A0A916R2N5</accession>